<evidence type="ECO:0000259" key="1">
    <source>
        <dbReference type="PROSITE" id="PS51186"/>
    </source>
</evidence>
<keyword evidence="2" id="KW-0808">Transferase</keyword>
<reference evidence="2 3" key="1">
    <citation type="submission" date="2020-07" db="EMBL/GenBank/DDBJ databases">
        <title>Genomic Encyclopedia of Type Strains, Phase IV (KMG-IV): sequencing the most valuable type-strain genomes for metagenomic binning, comparative biology and taxonomic classification.</title>
        <authorList>
            <person name="Goeker M."/>
        </authorList>
    </citation>
    <scope>NUCLEOTIDE SEQUENCE [LARGE SCALE GENOMIC DNA]</scope>
    <source>
        <strain evidence="2 3">DSM 25220</strain>
    </source>
</reference>
<dbReference type="SUPFAM" id="SSF55729">
    <property type="entry name" value="Acyl-CoA N-acyltransferases (Nat)"/>
    <property type="match status" value="1"/>
</dbReference>
<dbReference type="GO" id="GO:0016747">
    <property type="term" value="F:acyltransferase activity, transferring groups other than amino-acyl groups"/>
    <property type="evidence" value="ECO:0007669"/>
    <property type="project" value="InterPro"/>
</dbReference>
<name>A0A7V9Z1H6_9BACL</name>
<accession>A0A7V9Z1H6</accession>
<dbReference type="CDD" id="cd04301">
    <property type="entry name" value="NAT_SF"/>
    <property type="match status" value="1"/>
</dbReference>
<dbReference type="Gene3D" id="3.40.630.30">
    <property type="match status" value="1"/>
</dbReference>
<comment type="caution">
    <text evidence="2">The sequence shown here is derived from an EMBL/GenBank/DDBJ whole genome shotgun (WGS) entry which is preliminary data.</text>
</comment>
<dbReference type="EMBL" id="JACDUU010000006">
    <property type="protein sequence ID" value="MBA2872202.1"/>
    <property type="molecule type" value="Genomic_DNA"/>
</dbReference>
<dbReference type="PROSITE" id="PS51186">
    <property type="entry name" value="GNAT"/>
    <property type="match status" value="1"/>
</dbReference>
<evidence type="ECO:0000313" key="2">
    <source>
        <dbReference type="EMBL" id="MBA2872202.1"/>
    </source>
</evidence>
<dbReference type="Pfam" id="PF00583">
    <property type="entry name" value="Acetyltransf_1"/>
    <property type="match status" value="1"/>
</dbReference>
<gene>
    <name evidence="2" type="ORF">HNQ85_002511</name>
</gene>
<dbReference type="InterPro" id="IPR016181">
    <property type="entry name" value="Acyl_CoA_acyltransferase"/>
</dbReference>
<evidence type="ECO:0000313" key="3">
    <source>
        <dbReference type="Proteomes" id="UP000580891"/>
    </source>
</evidence>
<dbReference type="RefSeq" id="WP_246326860.1">
    <property type="nucleotide sequence ID" value="NZ_JACDUU010000006.1"/>
</dbReference>
<feature type="domain" description="N-acetyltransferase" evidence="1">
    <location>
        <begin position="10"/>
        <end position="155"/>
    </location>
</feature>
<proteinExistence type="predicted"/>
<dbReference type="Proteomes" id="UP000580891">
    <property type="component" value="Unassembled WGS sequence"/>
</dbReference>
<dbReference type="InterPro" id="IPR000182">
    <property type="entry name" value="GNAT_dom"/>
</dbReference>
<protein>
    <submittedName>
        <fullName evidence="2">GNAT superfamily N-acetyltransferase</fullName>
    </submittedName>
</protein>
<sequence length="155" mass="17863">MYITRWATKNEIPLLAEYWFKMACEMGEKDGIPIPNVERINEIKNLFLKESEENNLSFRVAVDKNGNIVACAGGLIRMEYATPLSEEQTPFGWVICVYTINNHRRKGLASQLVEEVCTWLKERGAKRARLWASSQGRRIYESIGFSPMLDMEKVL</sequence>
<dbReference type="AlphaFoldDB" id="A0A7V9Z1H6"/>
<organism evidence="2 3">
    <name type="scientific">[Anoxybacillus] calidus</name>
    <dbReference type="NCBI Taxonomy" id="575178"/>
    <lineage>
        <taxon>Bacteria</taxon>
        <taxon>Bacillati</taxon>
        <taxon>Bacillota</taxon>
        <taxon>Bacilli</taxon>
        <taxon>Bacillales</taxon>
        <taxon>Anoxybacillaceae</taxon>
        <taxon>Paranoxybacillus</taxon>
    </lineage>
</organism>
<keyword evidence="3" id="KW-1185">Reference proteome</keyword>